<dbReference type="InterPro" id="IPR012336">
    <property type="entry name" value="Thioredoxin-like_fold"/>
</dbReference>
<dbReference type="Pfam" id="PF13462">
    <property type="entry name" value="Thioredoxin_4"/>
    <property type="match status" value="1"/>
</dbReference>
<dbReference type="PROSITE" id="PS51257">
    <property type="entry name" value="PROKAR_LIPOPROTEIN"/>
    <property type="match status" value="1"/>
</dbReference>
<feature type="signal peptide" evidence="1">
    <location>
        <begin position="1"/>
        <end position="21"/>
    </location>
</feature>
<dbReference type="RefSeq" id="WP_020440633.1">
    <property type="nucleotide sequence ID" value="NC_021663.1"/>
</dbReference>
<feature type="chain" id="PRO_5039661052" description="Thioredoxin-like fold domain-containing protein" evidence="1">
    <location>
        <begin position="22"/>
        <end position="225"/>
    </location>
</feature>
<evidence type="ECO:0000313" key="3">
    <source>
        <dbReference type="EMBL" id="AGP30269.1"/>
    </source>
</evidence>
<dbReference type="InterPro" id="IPR036249">
    <property type="entry name" value="Thioredoxin-like_sf"/>
</dbReference>
<evidence type="ECO:0000259" key="2">
    <source>
        <dbReference type="Pfam" id="PF13462"/>
    </source>
</evidence>
<sequence>MTLLRRTPAALLLSFCLVAGAALTGCSADSDGSTLSVAVEDGDIVLAGDVADEAPVVDLYEDYSCHFCADLVEADRVSLKDALDGGRLTVRFNTVNFLDRGEDGHSTLAGVVALAIADTGDTDAFWAYHDRAFLDRADITGWTLDDFAGLAEELGVDEGTVDAIRDGSVVETWQPLLEANFAELQDLEGSLAGTPAIYVDGEKLQVKKDADDPTKLADWVPEVVG</sequence>
<proteinExistence type="predicted"/>
<evidence type="ECO:0000256" key="1">
    <source>
        <dbReference type="SAM" id="SignalP"/>
    </source>
</evidence>
<name>S4XCM4_9CORY</name>
<dbReference type="STRING" id="1200352.A606_03080"/>
<feature type="domain" description="Thioredoxin-like fold" evidence="2">
    <location>
        <begin position="53"/>
        <end position="213"/>
    </location>
</feature>
<dbReference type="Proteomes" id="UP000014809">
    <property type="component" value="Chromosome"/>
</dbReference>
<dbReference type="AlphaFoldDB" id="S4XCM4"/>
<keyword evidence="1" id="KW-0732">Signal</keyword>
<evidence type="ECO:0000313" key="4">
    <source>
        <dbReference type="Proteomes" id="UP000014809"/>
    </source>
</evidence>
<accession>S4XCM4</accession>
<organism evidence="3 4">
    <name type="scientific">Corynebacterium terpenotabidum Y-11</name>
    <dbReference type="NCBI Taxonomy" id="1200352"/>
    <lineage>
        <taxon>Bacteria</taxon>
        <taxon>Bacillati</taxon>
        <taxon>Actinomycetota</taxon>
        <taxon>Actinomycetes</taxon>
        <taxon>Mycobacteriales</taxon>
        <taxon>Corynebacteriaceae</taxon>
        <taxon>Corynebacterium</taxon>
    </lineage>
</organism>
<dbReference type="OrthoDB" id="117402at2"/>
<dbReference type="Gene3D" id="3.40.30.10">
    <property type="entry name" value="Glutaredoxin"/>
    <property type="match status" value="1"/>
</dbReference>
<dbReference type="eggNOG" id="COG1651">
    <property type="taxonomic scope" value="Bacteria"/>
</dbReference>
<dbReference type="EMBL" id="CP003696">
    <property type="protein sequence ID" value="AGP30269.1"/>
    <property type="molecule type" value="Genomic_DNA"/>
</dbReference>
<gene>
    <name evidence="3" type="ORF">A606_03080</name>
</gene>
<dbReference type="PATRIC" id="fig|1200352.3.peg.617"/>
<dbReference type="CDD" id="cd02972">
    <property type="entry name" value="DsbA_family"/>
    <property type="match status" value="1"/>
</dbReference>
<reference evidence="3 4" key="1">
    <citation type="submission" date="2012-06" db="EMBL/GenBank/DDBJ databases">
        <title>Complete genome sequence of Corynebacterium terpenotabidum Y-11 (=DSM 44721).</title>
        <authorList>
            <person name="Ruckert C."/>
            <person name="Albersmeier A."/>
            <person name="Al-Dilaimi A."/>
            <person name="Szczepanowski R."/>
            <person name="Kalinowski J."/>
        </authorList>
    </citation>
    <scope>NUCLEOTIDE SEQUENCE [LARGE SCALE GENOMIC DNA]</scope>
    <source>
        <strain evidence="3 4">Y-11</strain>
    </source>
</reference>
<protein>
    <recommendedName>
        <fullName evidence="2">Thioredoxin-like fold domain-containing protein</fullName>
    </recommendedName>
</protein>
<dbReference type="SUPFAM" id="SSF52833">
    <property type="entry name" value="Thioredoxin-like"/>
    <property type="match status" value="1"/>
</dbReference>
<keyword evidence="4" id="KW-1185">Reference proteome</keyword>
<dbReference type="KEGG" id="cter:A606_03080"/>
<dbReference type="HOGENOM" id="CLU_000288_47_3_11"/>